<dbReference type="Gramene" id="TVU13559">
    <property type="protein sequence ID" value="TVU13559"/>
    <property type="gene ID" value="EJB05_40619"/>
</dbReference>
<accession>A0A5J9TQ81</accession>
<dbReference type="AlphaFoldDB" id="A0A5J9TQ81"/>
<dbReference type="Proteomes" id="UP000324897">
    <property type="component" value="Unassembled WGS sequence"/>
</dbReference>
<evidence type="ECO:0000313" key="1">
    <source>
        <dbReference type="EMBL" id="TVU13559.1"/>
    </source>
</evidence>
<comment type="caution">
    <text evidence="1">The sequence shown here is derived from an EMBL/GenBank/DDBJ whole genome shotgun (WGS) entry which is preliminary data.</text>
</comment>
<dbReference type="EMBL" id="RWGY01000034">
    <property type="protein sequence ID" value="TVU13559.1"/>
    <property type="molecule type" value="Genomic_DNA"/>
</dbReference>
<gene>
    <name evidence="1" type="ORF">EJB05_40619</name>
</gene>
<name>A0A5J9TQ81_9POAL</name>
<proteinExistence type="predicted"/>
<protein>
    <submittedName>
        <fullName evidence="1">Uncharacterized protein</fullName>
    </submittedName>
</protein>
<organism evidence="1 2">
    <name type="scientific">Eragrostis curvula</name>
    <name type="common">weeping love grass</name>
    <dbReference type="NCBI Taxonomy" id="38414"/>
    <lineage>
        <taxon>Eukaryota</taxon>
        <taxon>Viridiplantae</taxon>
        <taxon>Streptophyta</taxon>
        <taxon>Embryophyta</taxon>
        <taxon>Tracheophyta</taxon>
        <taxon>Spermatophyta</taxon>
        <taxon>Magnoliopsida</taxon>
        <taxon>Liliopsida</taxon>
        <taxon>Poales</taxon>
        <taxon>Poaceae</taxon>
        <taxon>PACMAD clade</taxon>
        <taxon>Chloridoideae</taxon>
        <taxon>Eragrostideae</taxon>
        <taxon>Eragrostidinae</taxon>
        <taxon>Eragrostis</taxon>
    </lineage>
</organism>
<keyword evidence="2" id="KW-1185">Reference proteome</keyword>
<reference evidence="1 2" key="1">
    <citation type="journal article" date="2019" name="Sci. Rep.">
        <title>A high-quality genome of Eragrostis curvula grass provides insights into Poaceae evolution and supports new strategies to enhance forage quality.</title>
        <authorList>
            <person name="Carballo J."/>
            <person name="Santos B.A.C.M."/>
            <person name="Zappacosta D."/>
            <person name="Garbus I."/>
            <person name="Selva J.P."/>
            <person name="Gallo C.A."/>
            <person name="Diaz A."/>
            <person name="Albertini E."/>
            <person name="Caccamo M."/>
            <person name="Echenique V."/>
        </authorList>
    </citation>
    <scope>NUCLEOTIDE SEQUENCE [LARGE SCALE GENOMIC DNA]</scope>
    <source>
        <strain evidence="2">cv. Victoria</strain>
        <tissue evidence="1">Leaf</tissue>
    </source>
</reference>
<evidence type="ECO:0000313" key="2">
    <source>
        <dbReference type="Proteomes" id="UP000324897"/>
    </source>
</evidence>
<sequence>FLFYDERISRIDCRLLIKQAAGPPSPSCRLAYETSRFHLNHIDETIIEIFGNTYFISYHHFILGHKIRVGDPRSTFPTWSEESNPQEMEFMEQMLDRIPPVALFLDEDEKPYRAARG</sequence>
<feature type="non-terminal residue" evidence="1">
    <location>
        <position position="1"/>
    </location>
</feature>